<name>A0A8S5LWU4_9CAUD</name>
<organism evidence="1">
    <name type="scientific">Siphoviridae sp. ctPL34</name>
    <dbReference type="NCBI Taxonomy" id="2826322"/>
    <lineage>
        <taxon>Viruses</taxon>
        <taxon>Duplodnaviria</taxon>
        <taxon>Heunggongvirae</taxon>
        <taxon>Uroviricota</taxon>
        <taxon>Caudoviricetes</taxon>
    </lineage>
</organism>
<dbReference type="EMBL" id="BK014761">
    <property type="protein sequence ID" value="DAD74517.1"/>
    <property type="molecule type" value="Genomic_DNA"/>
</dbReference>
<accession>A0A8S5LWU4</accession>
<protein>
    <submittedName>
        <fullName evidence="1">Uncharacterized protein</fullName>
    </submittedName>
</protein>
<proteinExistence type="predicted"/>
<sequence>MTYDEILERVQYSISQAQRMSSYWSATLDIAHFTNDVISKMARDSMECKNHIRALDSLEEDAQNLPLLVEDTDVSDILALVFQTRDVWSSIRTTLKKTLGETI</sequence>
<reference evidence="1" key="1">
    <citation type="journal article" date="2021" name="Proc. Natl. Acad. Sci. U.S.A.">
        <title>A Catalog of Tens of Thousands of Viruses from Human Metagenomes Reveals Hidden Associations with Chronic Diseases.</title>
        <authorList>
            <person name="Tisza M.J."/>
            <person name="Buck C.B."/>
        </authorList>
    </citation>
    <scope>NUCLEOTIDE SEQUENCE</scope>
    <source>
        <strain evidence="1">CtPL34</strain>
    </source>
</reference>
<evidence type="ECO:0000313" key="1">
    <source>
        <dbReference type="EMBL" id="DAD74517.1"/>
    </source>
</evidence>